<keyword evidence="1" id="KW-0472">Membrane</keyword>
<accession>M2WJ56</accession>
<organism evidence="2 3">
    <name type="scientific">Dothistroma septosporum (strain NZE10 / CBS 128990)</name>
    <name type="common">Red band needle blight fungus</name>
    <name type="synonym">Mycosphaerella pini</name>
    <dbReference type="NCBI Taxonomy" id="675120"/>
    <lineage>
        <taxon>Eukaryota</taxon>
        <taxon>Fungi</taxon>
        <taxon>Dikarya</taxon>
        <taxon>Ascomycota</taxon>
        <taxon>Pezizomycotina</taxon>
        <taxon>Dothideomycetes</taxon>
        <taxon>Dothideomycetidae</taxon>
        <taxon>Mycosphaerellales</taxon>
        <taxon>Mycosphaerellaceae</taxon>
        <taxon>Dothistroma</taxon>
    </lineage>
</organism>
<feature type="transmembrane region" description="Helical" evidence="1">
    <location>
        <begin position="82"/>
        <end position="103"/>
    </location>
</feature>
<gene>
    <name evidence="2" type="ORF">DOTSEDRAFT_39195</name>
</gene>
<keyword evidence="1" id="KW-1133">Transmembrane helix</keyword>
<reference evidence="2 3" key="2">
    <citation type="journal article" date="2012" name="PLoS Pathog.">
        <title>Diverse lifestyles and strategies of plant pathogenesis encoded in the genomes of eighteen Dothideomycetes fungi.</title>
        <authorList>
            <person name="Ohm R.A."/>
            <person name="Feau N."/>
            <person name="Henrissat B."/>
            <person name="Schoch C.L."/>
            <person name="Horwitz B.A."/>
            <person name="Barry K.W."/>
            <person name="Condon B.J."/>
            <person name="Copeland A.C."/>
            <person name="Dhillon B."/>
            <person name="Glaser F."/>
            <person name="Hesse C.N."/>
            <person name="Kosti I."/>
            <person name="LaButti K."/>
            <person name="Lindquist E.A."/>
            <person name="Lucas S."/>
            <person name="Salamov A.A."/>
            <person name="Bradshaw R.E."/>
            <person name="Ciuffetti L."/>
            <person name="Hamelin R.C."/>
            <person name="Kema G.H.J."/>
            <person name="Lawrence C."/>
            <person name="Scott J.A."/>
            <person name="Spatafora J.W."/>
            <person name="Turgeon B.G."/>
            <person name="de Wit P.J.G.M."/>
            <person name="Zhong S."/>
            <person name="Goodwin S.B."/>
            <person name="Grigoriev I.V."/>
        </authorList>
    </citation>
    <scope>NUCLEOTIDE SEQUENCE [LARGE SCALE GENOMIC DNA]</scope>
    <source>
        <strain evidence="3">NZE10 / CBS 128990</strain>
    </source>
</reference>
<sequence length="207" mass="23286">MCKILCSCMGGWRRGQGGGHADQGAQNQNRGRLDFAAPGATAVTAINAVWRVIVSTIIPFYMYRPSPACTRCLSLRSIHAHLLPFILMLCALAMMGCTLLAQAHRSHNTLQRLGGRSTRILVPGTDFARRSEERLISHPSRLRPYYQRGTMQSPQTLAIRSHRRTHDTMPSKRNRQQHAPLLRRQGHSELSCHAGFMTTLRLMRAMM</sequence>
<evidence type="ECO:0000313" key="3">
    <source>
        <dbReference type="Proteomes" id="UP000016933"/>
    </source>
</evidence>
<dbReference type="EMBL" id="KB446546">
    <property type="protein sequence ID" value="EME39008.1"/>
    <property type="molecule type" value="Genomic_DNA"/>
</dbReference>
<keyword evidence="3" id="KW-1185">Reference proteome</keyword>
<dbReference type="HOGENOM" id="CLU_1326343_0_0_1"/>
<proteinExistence type="predicted"/>
<evidence type="ECO:0000313" key="2">
    <source>
        <dbReference type="EMBL" id="EME39008.1"/>
    </source>
</evidence>
<evidence type="ECO:0000256" key="1">
    <source>
        <dbReference type="SAM" id="Phobius"/>
    </source>
</evidence>
<keyword evidence="1" id="KW-0812">Transmembrane</keyword>
<name>M2WJ56_DOTSN</name>
<dbReference type="AlphaFoldDB" id="M2WJ56"/>
<reference evidence="3" key="1">
    <citation type="journal article" date="2012" name="PLoS Genet.">
        <title>The genomes of the fungal plant pathogens Cladosporium fulvum and Dothistroma septosporum reveal adaptation to different hosts and lifestyles but also signatures of common ancestry.</title>
        <authorList>
            <person name="de Wit P.J.G.M."/>
            <person name="van der Burgt A."/>
            <person name="Oekmen B."/>
            <person name="Stergiopoulos I."/>
            <person name="Abd-Elsalam K.A."/>
            <person name="Aerts A.L."/>
            <person name="Bahkali A.H."/>
            <person name="Beenen H.G."/>
            <person name="Chettri P."/>
            <person name="Cox M.P."/>
            <person name="Datema E."/>
            <person name="de Vries R.P."/>
            <person name="Dhillon B."/>
            <person name="Ganley A.R."/>
            <person name="Griffiths S.A."/>
            <person name="Guo Y."/>
            <person name="Hamelin R.C."/>
            <person name="Henrissat B."/>
            <person name="Kabir M.S."/>
            <person name="Jashni M.K."/>
            <person name="Kema G."/>
            <person name="Klaubauf S."/>
            <person name="Lapidus A."/>
            <person name="Levasseur A."/>
            <person name="Lindquist E."/>
            <person name="Mehrabi R."/>
            <person name="Ohm R.A."/>
            <person name="Owen T.J."/>
            <person name="Salamov A."/>
            <person name="Schwelm A."/>
            <person name="Schijlen E."/>
            <person name="Sun H."/>
            <person name="van den Burg H.A."/>
            <person name="van Ham R.C.H.J."/>
            <person name="Zhang S."/>
            <person name="Goodwin S.B."/>
            <person name="Grigoriev I.V."/>
            <person name="Collemare J."/>
            <person name="Bradshaw R.E."/>
        </authorList>
    </citation>
    <scope>NUCLEOTIDE SEQUENCE [LARGE SCALE GENOMIC DNA]</scope>
    <source>
        <strain evidence="3">NZE10 / CBS 128990</strain>
    </source>
</reference>
<protein>
    <submittedName>
        <fullName evidence="2">Uncharacterized protein</fullName>
    </submittedName>
</protein>
<dbReference type="Proteomes" id="UP000016933">
    <property type="component" value="Unassembled WGS sequence"/>
</dbReference>
<feature type="transmembrane region" description="Helical" evidence="1">
    <location>
        <begin position="35"/>
        <end position="62"/>
    </location>
</feature>